<accession>A0A2Z7ANN5</accession>
<reference evidence="2 3" key="1">
    <citation type="journal article" date="2015" name="Proc. Natl. Acad. Sci. U.S.A.">
        <title>The resurrection genome of Boea hygrometrica: A blueprint for survival of dehydration.</title>
        <authorList>
            <person name="Xiao L."/>
            <person name="Yang G."/>
            <person name="Zhang L."/>
            <person name="Yang X."/>
            <person name="Zhao S."/>
            <person name="Ji Z."/>
            <person name="Zhou Q."/>
            <person name="Hu M."/>
            <person name="Wang Y."/>
            <person name="Chen M."/>
            <person name="Xu Y."/>
            <person name="Jin H."/>
            <person name="Xiao X."/>
            <person name="Hu G."/>
            <person name="Bao F."/>
            <person name="Hu Y."/>
            <person name="Wan P."/>
            <person name="Li L."/>
            <person name="Deng X."/>
            <person name="Kuang T."/>
            <person name="Xiang C."/>
            <person name="Zhu J.K."/>
            <person name="Oliver M.J."/>
            <person name="He Y."/>
        </authorList>
    </citation>
    <scope>NUCLEOTIDE SEQUENCE [LARGE SCALE GENOMIC DNA]</scope>
    <source>
        <strain evidence="3">cv. XS01</strain>
    </source>
</reference>
<feature type="region of interest" description="Disordered" evidence="1">
    <location>
        <begin position="603"/>
        <end position="665"/>
    </location>
</feature>
<evidence type="ECO:0000256" key="1">
    <source>
        <dbReference type="SAM" id="MobiDB-lite"/>
    </source>
</evidence>
<proteinExistence type="predicted"/>
<organism evidence="2 3">
    <name type="scientific">Dorcoceras hygrometricum</name>
    <dbReference type="NCBI Taxonomy" id="472368"/>
    <lineage>
        <taxon>Eukaryota</taxon>
        <taxon>Viridiplantae</taxon>
        <taxon>Streptophyta</taxon>
        <taxon>Embryophyta</taxon>
        <taxon>Tracheophyta</taxon>
        <taxon>Spermatophyta</taxon>
        <taxon>Magnoliopsida</taxon>
        <taxon>eudicotyledons</taxon>
        <taxon>Gunneridae</taxon>
        <taxon>Pentapetalae</taxon>
        <taxon>asterids</taxon>
        <taxon>lamiids</taxon>
        <taxon>Lamiales</taxon>
        <taxon>Gesneriaceae</taxon>
        <taxon>Didymocarpoideae</taxon>
        <taxon>Trichosporeae</taxon>
        <taxon>Loxocarpinae</taxon>
        <taxon>Dorcoceras</taxon>
    </lineage>
</organism>
<feature type="region of interest" description="Disordered" evidence="1">
    <location>
        <begin position="117"/>
        <end position="236"/>
    </location>
</feature>
<evidence type="ECO:0000313" key="3">
    <source>
        <dbReference type="Proteomes" id="UP000250235"/>
    </source>
</evidence>
<name>A0A2Z7ANN5_9LAMI</name>
<feature type="compositionally biased region" description="Polar residues" evidence="1">
    <location>
        <begin position="483"/>
        <end position="495"/>
    </location>
</feature>
<dbReference type="OrthoDB" id="1751168at2759"/>
<feature type="compositionally biased region" description="Basic residues" evidence="1">
    <location>
        <begin position="148"/>
        <end position="158"/>
    </location>
</feature>
<sequence>MASSRFVNALQVEFESVLTLEHTGMTRMFKSLEDAGLKGFLEVPTSVYEDAVTEFFVNPKVIAVMILSFVCNKKMAITEDVFSTTFRLPTEGMTGFLDIPKDRVMEIHSRYSATDVPFRARSKKSKRTEDTASNTEGGESKRVQPVGGKKKQGGTKRKQIVESSDSGSISLPLMNLAKKKRTQRPKIQQRSIADKGDSQPCPIPGVLAGGAEVSGDEQVDDGPGGHERSDSDQDVQRGGDELYEENLEYDTQMDHRGQNESVSTTAQDEPRMFVDECLDNITEKETDNLERAIVVRSGHELPAPLTMTYTGQGIFAPIQIREINWVPHFLPKIAPTDKGKVTLEDVARPNPVEEHCQLELKDIAMQHRAQRVLPGLTIVAPESSLVGSASGHSQFLTLEFSSRAEQEQAETQEPIEQIVQQINENEAVNSQEHQTHENEPLVQAEEHPALEIYTRLKGPSPSNHRMVVYTADSEEDTRLSFLNNSESSHTGSQRIIFSPPDRPHANSKLDGVDKVVPSIDSRMIYMESKLTSLDSRTLYIDSKMHSMDSKLHSLNSNIEQLMDTLTSLKLDFGRHKHQHQLTTDLDMIKLQLVELVEHLKRVGDAKKGEGGQSRPVDGSSRPGGEGPSGGQSSIRGRGPSPRGGRGPSPGRPGEDSERFKYCKWF</sequence>
<dbReference type="EMBL" id="KV014107">
    <property type="protein sequence ID" value="KZV22780.1"/>
    <property type="molecule type" value="Genomic_DNA"/>
</dbReference>
<protein>
    <submittedName>
        <fullName evidence="2">Uncharacterized protein</fullName>
    </submittedName>
</protein>
<gene>
    <name evidence="2" type="ORF">F511_15525</name>
</gene>
<keyword evidence="3" id="KW-1185">Reference proteome</keyword>
<evidence type="ECO:0000313" key="2">
    <source>
        <dbReference type="EMBL" id="KZV22780.1"/>
    </source>
</evidence>
<feature type="compositionally biased region" description="Basic and acidic residues" evidence="1">
    <location>
        <begin position="223"/>
        <end position="236"/>
    </location>
</feature>
<feature type="region of interest" description="Disordered" evidence="1">
    <location>
        <begin position="483"/>
        <end position="508"/>
    </location>
</feature>
<dbReference type="Proteomes" id="UP000250235">
    <property type="component" value="Unassembled WGS sequence"/>
</dbReference>
<feature type="compositionally biased region" description="Low complexity" evidence="1">
    <location>
        <begin position="630"/>
        <end position="640"/>
    </location>
</feature>
<feature type="compositionally biased region" description="Basic and acidic residues" evidence="1">
    <location>
        <begin position="652"/>
        <end position="665"/>
    </location>
</feature>
<dbReference type="AlphaFoldDB" id="A0A2Z7ANN5"/>